<dbReference type="FunFam" id="3.10.110.10:FF:000026">
    <property type="entry name" value="Ubiquitin-conjugating enzyme E2 variant"/>
    <property type="match status" value="1"/>
</dbReference>
<protein>
    <recommendedName>
        <fullName evidence="2">UBC core domain-containing protein</fullName>
    </recommendedName>
</protein>
<accession>A0A7S3R2W0</accession>
<organism evidence="3">
    <name type="scientific">Dunaliella tertiolecta</name>
    <name type="common">Green alga</name>
    <dbReference type="NCBI Taxonomy" id="3047"/>
    <lineage>
        <taxon>Eukaryota</taxon>
        <taxon>Viridiplantae</taxon>
        <taxon>Chlorophyta</taxon>
        <taxon>core chlorophytes</taxon>
        <taxon>Chlorophyceae</taxon>
        <taxon>CS clade</taxon>
        <taxon>Chlamydomonadales</taxon>
        <taxon>Dunaliellaceae</taxon>
        <taxon>Dunaliella</taxon>
    </lineage>
</organism>
<keyword evidence="1" id="KW-0833">Ubl conjugation pathway</keyword>
<sequence>MAGVVVPRNFRLLEELERGEKGFGDGTVSYGMDDADDMQMKSWTGTIIGPPGTAHDGRIYTLRIQCGNNYPDQAPLLWFRSKINLACVDQRDGRVDPSKFPLLGQWRREHTLETVLTELRREMASAMNKRLQQPPEGLTYN</sequence>
<evidence type="ECO:0000256" key="1">
    <source>
        <dbReference type="ARBA" id="ARBA00022786"/>
    </source>
</evidence>
<dbReference type="Pfam" id="PF00179">
    <property type="entry name" value="UQ_con"/>
    <property type="match status" value="1"/>
</dbReference>
<name>A0A7S3R2W0_DUNTE</name>
<evidence type="ECO:0000259" key="2">
    <source>
        <dbReference type="PROSITE" id="PS50127"/>
    </source>
</evidence>
<reference evidence="3" key="1">
    <citation type="submission" date="2021-01" db="EMBL/GenBank/DDBJ databases">
        <authorList>
            <person name="Corre E."/>
            <person name="Pelletier E."/>
            <person name="Niang G."/>
            <person name="Scheremetjew M."/>
            <person name="Finn R."/>
            <person name="Kale V."/>
            <person name="Holt S."/>
            <person name="Cochrane G."/>
            <person name="Meng A."/>
            <person name="Brown T."/>
            <person name="Cohen L."/>
        </authorList>
    </citation>
    <scope>NUCLEOTIDE SEQUENCE</scope>
    <source>
        <strain evidence="3">CCMP1320</strain>
    </source>
</reference>
<dbReference type="InterPro" id="IPR000608">
    <property type="entry name" value="UBC"/>
</dbReference>
<proteinExistence type="predicted"/>
<dbReference type="SMART" id="SM00212">
    <property type="entry name" value="UBCc"/>
    <property type="match status" value="1"/>
</dbReference>
<evidence type="ECO:0000313" key="3">
    <source>
        <dbReference type="EMBL" id="CAE0500978.1"/>
    </source>
</evidence>
<dbReference type="Gene3D" id="3.10.110.10">
    <property type="entry name" value="Ubiquitin Conjugating Enzyme"/>
    <property type="match status" value="1"/>
</dbReference>
<dbReference type="PROSITE" id="PS50127">
    <property type="entry name" value="UBC_2"/>
    <property type="match status" value="1"/>
</dbReference>
<dbReference type="CDD" id="cd23807">
    <property type="entry name" value="UEV_UBE2V"/>
    <property type="match status" value="1"/>
</dbReference>
<dbReference type="InterPro" id="IPR016135">
    <property type="entry name" value="UBQ-conjugating_enzyme/RWD"/>
</dbReference>
<dbReference type="EMBL" id="HBIP01026581">
    <property type="protein sequence ID" value="CAE0500978.1"/>
    <property type="molecule type" value="Transcribed_RNA"/>
</dbReference>
<gene>
    <name evidence="3" type="ORF">DTER00134_LOCUS16051</name>
</gene>
<feature type="domain" description="UBC core" evidence="2">
    <location>
        <begin position="7"/>
        <end position="141"/>
    </location>
</feature>
<dbReference type="SUPFAM" id="SSF54495">
    <property type="entry name" value="UBC-like"/>
    <property type="match status" value="1"/>
</dbReference>
<dbReference type="AlphaFoldDB" id="A0A7S3R2W0"/>